<dbReference type="STRING" id="1246637.MTBBW1_1730068"/>
<reference evidence="2 3" key="1">
    <citation type="submission" date="2017-03" db="EMBL/GenBank/DDBJ databases">
        <authorList>
            <person name="Afonso C.L."/>
            <person name="Miller P.J."/>
            <person name="Scott M.A."/>
            <person name="Spackman E."/>
            <person name="Goraichik I."/>
            <person name="Dimitrov K.M."/>
            <person name="Suarez D.L."/>
            <person name="Swayne D.E."/>
        </authorList>
    </citation>
    <scope>NUCLEOTIDE SEQUENCE [LARGE SCALE GENOMIC DNA]</scope>
    <source>
        <strain evidence="2">PRJEB14757</strain>
    </source>
</reference>
<keyword evidence="3" id="KW-1185">Reference proteome</keyword>
<gene>
    <name evidence="2" type="ORF">MTBBW1_1730068</name>
</gene>
<dbReference type="GO" id="GO:0035438">
    <property type="term" value="F:cyclic-di-GMP binding"/>
    <property type="evidence" value="ECO:0007669"/>
    <property type="project" value="InterPro"/>
</dbReference>
<dbReference type="Pfam" id="PF07238">
    <property type="entry name" value="PilZ"/>
    <property type="match status" value="1"/>
</dbReference>
<dbReference type="Gene3D" id="2.40.10.220">
    <property type="entry name" value="predicted glycosyltransferase like domains"/>
    <property type="match status" value="1"/>
</dbReference>
<evidence type="ECO:0000313" key="3">
    <source>
        <dbReference type="Proteomes" id="UP000191931"/>
    </source>
</evidence>
<protein>
    <recommendedName>
        <fullName evidence="1">PilZ domain-containing protein</fullName>
    </recommendedName>
</protein>
<dbReference type="Proteomes" id="UP000191931">
    <property type="component" value="Unassembled WGS sequence"/>
</dbReference>
<evidence type="ECO:0000313" key="2">
    <source>
        <dbReference type="EMBL" id="SLM29270.1"/>
    </source>
</evidence>
<accession>A0A1W1H9W0</accession>
<dbReference type="InterPro" id="IPR009875">
    <property type="entry name" value="PilZ_domain"/>
</dbReference>
<evidence type="ECO:0000259" key="1">
    <source>
        <dbReference type="Pfam" id="PF07238"/>
    </source>
</evidence>
<dbReference type="EMBL" id="FWEV01000083">
    <property type="protein sequence ID" value="SLM29270.1"/>
    <property type="molecule type" value="Genomic_DNA"/>
</dbReference>
<sequence>MAEVVNKGRRNHPRVDFQTKISLLFSENERDVTGASKNLSMKGLFVETMETVSPGEKCKVKIELSGVVGGLTLLINARVARVEAHGMGIVFDTMDLESYTHLRNIVQYNSVTAES</sequence>
<feature type="domain" description="PilZ" evidence="1">
    <location>
        <begin position="9"/>
        <end position="106"/>
    </location>
</feature>
<proteinExistence type="predicted"/>
<dbReference type="SUPFAM" id="SSF141371">
    <property type="entry name" value="PilZ domain-like"/>
    <property type="match status" value="1"/>
</dbReference>
<dbReference type="RefSeq" id="WP_080806094.1">
    <property type="nucleotide sequence ID" value="NZ_LT828552.1"/>
</dbReference>
<dbReference type="AlphaFoldDB" id="A0A1W1H9W0"/>
<organism evidence="2 3">
    <name type="scientific">Desulfamplus magnetovallimortis</name>
    <dbReference type="NCBI Taxonomy" id="1246637"/>
    <lineage>
        <taxon>Bacteria</taxon>
        <taxon>Pseudomonadati</taxon>
        <taxon>Thermodesulfobacteriota</taxon>
        <taxon>Desulfobacteria</taxon>
        <taxon>Desulfobacterales</taxon>
        <taxon>Desulfobacteraceae</taxon>
        <taxon>Desulfamplus</taxon>
    </lineage>
</organism>
<dbReference type="OrthoDB" id="370480at2"/>
<name>A0A1W1H9W0_9BACT</name>